<organism evidence="10 11">
    <name type="scientific">Solimonas aquatica</name>
    <dbReference type="NCBI Taxonomy" id="489703"/>
    <lineage>
        <taxon>Bacteria</taxon>
        <taxon>Pseudomonadati</taxon>
        <taxon>Pseudomonadota</taxon>
        <taxon>Gammaproteobacteria</taxon>
        <taxon>Nevskiales</taxon>
        <taxon>Nevskiaceae</taxon>
        <taxon>Solimonas</taxon>
    </lineage>
</organism>
<evidence type="ECO:0000259" key="8">
    <source>
        <dbReference type="Pfam" id="PF02775"/>
    </source>
</evidence>
<dbReference type="Gene3D" id="3.40.50.1220">
    <property type="entry name" value="TPP-binding domain"/>
    <property type="match status" value="1"/>
</dbReference>
<dbReference type="Gene3D" id="3.40.50.970">
    <property type="match status" value="2"/>
</dbReference>
<dbReference type="RefSeq" id="WP_093283114.1">
    <property type="nucleotide sequence ID" value="NZ_FOFS01000003.1"/>
</dbReference>
<evidence type="ECO:0000259" key="7">
    <source>
        <dbReference type="Pfam" id="PF00205"/>
    </source>
</evidence>
<evidence type="ECO:0000259" key="9">
    <source>
        <dbReference type="Pfam" id="PF02776"/>
    </source>
</evidence>
<dbReference type="Pfam" id="PF02775">
    <property type="entry name" value="TPP_enzyme_C"/>
    <property type="match status" value="1"/>
</dbReference>
<dbReference type="OrthoDB" id="9791859at2"/>
<dbReference type="GO" id="GO:0005948">
    <property type="term" value="C:acetolactate synthase complex"/>
    <property type="evidence" value="ECO:0007669"/>
    <property type="project" value="TreeGrafter"/>
</dbReference>
<comment type="similarity">
    <text evidence="3 6">Belongs to the TPP enzyme family.</text>
</comment>
<evidence type="ECO:0000256" key="1">
    <source>
        <dbReference type="ARBA" id="ARBA00001946"/>
    </source>
</evidence>
<dbReference type="GO" id="GO:0050660">
    <property type="term" value="F:flavin adenine dinucleotide binding"/>
    <property type="evidence" value="ECO:0007669"/>
    <property type="project" value="TreeGrafter"/>
</dbReference>
<evidence type="ECO:0000256" key="2">
    <source>
        <dbReference type="ARBA" id="ARBA00001964"/>
    </source>
</evidence>
<feature type="domain" description="Thiamine pyrophosphate enzyme TPP-binding" evidence="8">
    <location>
        <begin position="416"/>
        <end position="563"/>
    </location>
</feature>
<accession>A0A1H9D192</accession>
<dbReference type="InterPro" id="IPR011766">
    <property type="entry name" value="TPP_enzyme_TPP-bd"/>
</dbReference>
<dbReference type="InterPro" id="IPR029035">
    <property type="entry name" value="DHS-like_NAD/FAD-binding_dom"/>
</dbReference>
<dbReference type="PROSITE" id="PS00187">
    <property type="entry name" value="TPP_ENZYMES"/>
    <property type="match status" value="1"/>
</dbReference>
<keyword evidence="11" id="KW-1185">Reference proteome</keyword>
<gene>
    <name evidence="10" type="ORF">SAMN04488038_103270</name>
</gene>
<dbReference type="GO" id="GO:0000287">
    <property type="term" value="F:magnesium ion binding"/>
    <property type="evidence" value="ECO:0007669"/>
    <property type="project" value="InterPro"/>
</dbReference>
<dbReference type="STRING" id="489703.SAMN04488038_103270"/>
<protein>
    <submittedName>
        <fullName evidence="10">Acetolactate synthase-1/2/3 large subunit</fullName>
    </submittedName>
</protein>
<dbReference type="GO" id="GO:0003984">
    <property type="term" value="F:acetolactate synthase activity"/>
    <property type="evidence" value="ECO:0007669"/>
    <property type="project" value="TreeGrafter"/>
</dbReference>
<evidence type="ECO:0000256" key="5">
    <source>
        <dbReference type="ARBA" id="ARBA00023052"/>
    </source>
</evidence>
<keyword evidence="5 6" id="KW-0786">Thiamine pyrophosphate</keyword>
<dbReference type="GO" id="GO:0009097">
    <property type="term" value="P:isoleucine biosynthetic process"/>
    <property type="evidence" value="ECO:0007669"/>
    <property type="project" value="TreeGrafter"/>
</dbReference>
<sequence>MNGGEIIARVLKAQGLRFLFTLCGGHISPILVGCKQAGIRVIDTRHEATAVFAADAMARLSGVPGVAAVTAGPGLTNTLTAVQNARLAQSPLVLLGGATATVLRNRGALQDIDQLALIRSSVKWAAQAKRVSELAPLLRQALHCAMDGTPGPVFLECPVDLLYDEALVRQWYIAKSQPRPGAGLGEHLIARYLRLHLWRQFFGVQPPADQAVTTTPLLPSPRVVRAAARRLARAQQALLVIGSQAMLDTQQLPALRRAVETLGLPVYLSGMARGLLGPDHPLQFRHRRREALRAADLVILAGVPCDFRLDYGAHIRPRAALIAANRSRQDLHLNRRPQVAVQADAGAFLCALADELGAQPQRSGAWFDSLRQREAQRDGEIDEQAASVPGEGLNPLTLCRQIDAQLSEDSLIVADGGDFVATASYVLQPRATLGWLDPGVFGTLGVGAGFALAAKLHRPDSEVWALFGDGALGYSLMEFDTFVRHGLGVLAVVGNDACWSQIAREQIEVLKDDVGCPLLPSHYEQAVQGLGAAGLLLDRHENSERVLGRARQLAAAGSPVLINALLGRSDFRKGSISM</sequence>
<evidence type="ECO:0000256" key="3">
    <source>
        <dbReference type="ARBA" id="ARBA00007812"/>
    </source>
</evidence>
<proteinExistence type="inferred from homology"/>
<feature type="domain" description="Thiamine pyrophosphate enzyme N-terminal TPP-binding" evidence="9">
    <location>
        <begin position="1"/>
        <end position="117"/>
    </location>
</feature>
<dbReference type="GO" id="GO:0030976">
    <property type="term" value="F:thiamine pyrophosphate binding"/>
    <property type="evidence" value="ECO:0007669"/>
    <property type="project" value="InterPro"/>
</dbReference>
<dbReference type="GO" id="GO:0009099">
    <property type="term" value="P:L-valine biosynthetic process"/>
    <property type="evidence" value="ECO:0007669"/>
    <property type="project" value="TreeGrafter"/>
</dbReference>
<dbReference type="Pfam" id="PF00205">
    <property type="entry name" value="TPP_enzyme_M"/>
    <property type="match status" value="1"/>
</dbReference>
<evidence type="ECO:0000313" key="10">
    <source>
        <dbReference type="EMBL" id="SEQ07256.1"/>
    </source>
</evidence>
<dbReference type="InterPro" id="IPR012001">
    <property type="entry name" value="Thiamin_PyroP_enz_TPP-bd_dom"/>
</dbReference>
<reference evidence="10 11" key="1">
    <citation type="submission" date="2016-10" db="EMBL/GenBank/DDBJ databases">
        <authorList>
            <person name="de Groot N.N."/>
        </authorList>
    </citation>
    <scope>NUCLEOTIDE SEQUENCE [LARGE SCALE GENOMIC DNA]</scope>
    <source>
        <strain evidence="10 11">DSM 25927</strain>
    </source>
</reference>
<dbReference type="InterPro" id="IPR045229">
    <property type="entry name" value="TPP_enz"/>
</dbReference>
<keyword evidence="4" id="KW-0479">Metal-binding</keyword>
<dbReference type="FunFam" id="3.40.50.970:FF:000007">
    <property type="entry name" value="Acetolactate synthase"/>
    <property type="match status" value="1"/>
</dbReference>
<dbReference type="Proteomes" id="UP000199233">
    <property type="component" value="Unassembled WGS sequence"/>
</dbReference>
<comment type="cofactor">
    <cofactor evidence="1">
        <name>Mg(2+)</name>
        <dbReference type="ChEBI" id="CHEBI:18420"/>
    </cofactor>
</comment>
<dbReference type="InterPro" id="IPR029061">
    <property type="entry name" value="THDP-binding"/>
</dbReference>
<evidence type="ECO:0000313" key="11">
    <source>
        <dbReference type="Proteomes" id="UP000199233"/>
    </source>
</evidence>
<dbReference type="EMBL" id="FOFS01000003">
    <property type="protein sequence ID" value="SEQ07256.1"/>
    <property type="molecule type" value="Genomic_DNA"/>
</dbReference>
<dbReference type="AlphaFoldDB" id="A0A1H9D192"/>
<dbReference type="PANTHER" id="PTHR18968">
    <property type="entry name" value="THIAMINE PYROPHOSPHATE ENZYMES"/>
    <property type="match status" value="1"/>
</dbReference>
<name>A0A1H9D192_9GAMM</name>
<dbReference type="SUPFAM" id="SSF52518">
    <property type="entry name" value="Thiamin diphosphate-binding fold (THDP-binding)"/>
    <property type="match status" value="2"/>
</dbReference>
<feature type="domain" description="Thiamine pyrophosphate enzyme central" evidence="7">
    <location>
        <begin position="224"/>
        <end position="352"/>
    </location>
</feature>
<dbReference type="InterPro" id="IPR000399">
    <property type="entry name" value="TPP-bd_CS"/>
</dbReference>
<dbReference type="CDD" id="cd07035">
    <property type="entry name" value="TPP_PYR_POX_like"/>
    <property type="match status" value="1"/>
</dbReference>
<evidence type="ECO:0000256" key="4">
    <source>
        <dbReference type="ARBA" id="ARBA00022723"/>
    </source>
</evidence>
<dbReference type="PANTHER" id="PTHR18968:SF166">
    <property type="entry name" value="2-HYDROXYACYL-COA LYASE 2"/>
    <property type="match status" value="1"/>
</dbReference>
<dbReference type="SUPFAM" id="SSF52467">
    <property type="entry name" value="DHS-like NAD/FAD-binding domain"/>
    <property type="match status" value="1"/>
</dbReference>
<dbReference type="CDD" id="cd02004">
    <property type="entry name" value="TPP_BZL_OCoD_HPCL"/>
    <property type="match status" value="1"/>
</dbReference>
<evidence type="ECO:0000256" key="6">
    <source>
        <dbReference type="RuleBase" id="RU362132"/>
    </source>
</evidence>
<comment type="cofactor">
    <cofactor evidence="2">
        <name>thiamine diphosphate</name>
        <dbReference type="ChEBI" id="CHEBI:58937"/>
    </cofactor>
</comment>
<dbReference type="Pfam" id="PF02776">
    <property type="entry name" value="TPP_enzyme_N"/>
    <property type="match status" value="1"/>
</dbReference>
<dbReference type="InterPro" id="IPR012000">
    <property type="entry name" value="Thiamin_PyroP_enz_cen_dom"/>
</dbReference>